<organism evidence="1">
    <name type="scientific">marine sediment metagenome</name>
    <dbReference type="NCBI Taxonomy" id="412755"/>
    <lineage>
        <taxon>unclassified sequences</taxon>
        <taxon>metagenomes</taxon>
        <taxon>ecological metagenomes</taxon>
    </lineage>
</organism>
<dbReference type="EMBL" id="LAZR01005013">
    <property type="protein sequence ID" value="KKN03652.1"/>
    <property type="molecule type" value="Genomic_DNA"/>
</dbReference>
<name>A0A0F9MW89_9ZZZZ</name>
<dbReference type="AlphaFoldDB" id="A0A0F9MW89"/>
<evidence type="ECO:0000313" key="1">
    <source>
        <dbReference type="EMBL" id="KKN03652.1"/>
    </source>
</evidence>
<reference evidence="1" key="1">
    <citation type="journal article" date="2015" name="Nature">
        <title>Complex archaea that bridge the gap between prokaryotes and eukaryotes.</title>
        <authorList>
            <person name="Spang A."/>
            <person name="Saw J.H."/>
            <person name="Jorgensen S.L."/>
            <person name="Zaremba-Niedzwiedzka K."/>
            <person name="Martijn J."/>
            <person name="Lind A.E."/>
            <person name="van Eijk R."/>
            <person name="Schleper C."/>
            <person name="Guy L."/>
            <person name="Ettema T.J."/>
        </authorList>
    </citation>
    <scope>NUCLEOTIDE SEQUENCE</scope>
</reference>
<proteinExistence type="predicted"/>
<accession>A0A0F9MW89</accession>
<protein>
    <submittedName>
        <fullName evidence="1">Uncharacterized protein</fullName>
    </submittedName>
</protein>
<sequence>MSIDYSGVYEMKQVIVGVYDLGYQKIQLILREGTGADWQTLPKNGDVSQMSIGVDRGIWSQIFRSLMHESLELSIFLCHCRYYQNNDVSDGNDLYMMVMDHGQFGQVSAQAAEFICACQNDLSRAWKAWHRPPKKKPAKKRKAK</sequence>
<gene>
    <name evidence="1" type="ORF">LCGC14_1105560</name>
</gene>
<comment type="caution">
    <text evidence="1">The sequence shown here is derived from an EMBL/GenBank/DDBJ whole genome shotgun (WGS) entry which is preliminary data.</text>
</comment>